<dbReference type="InterPro" id="IPR007446">
    <property type="entry name" value="PilP"/>
</dbReference>
<protein>
    <submittedName>
        <fullName evidence="2">Pilus assembly protein PilP</fullName>
    </submittedName>
</protein>
<dbReference type="Pfam" id="PF04351">
    <property type="entry name" value="PilP"/>
    <property type="match status" value="1"/>
</dbReference>
<dbReference type="PIRSF" id="PIRSF016481">
    <property type="entry name" value="Pilus_assembly_PilP"/>
    <property type="match status" value="1"/>
</dbReference>
<evidence type="ECO:0000313" key="2">
    <source>
        <dbReference type="EMBL" id="WIM05293.1"/>
    </source>
</evidence>
<name>A0AA49IXR7_9PROT</name>
<gene>
    <name evidence="2" type="ORF">OHM77_11455</name>
</gene>
<dbReference type="AlphaFoldDB" id="A0AA49IXR7"/>
<accession>A0AA49IXR7</accession>
<proteinExistence type="predicted"/>
<reference evidence="2" key="1">
    <citation type="journal article" date="2023" name="Nat. Microbiol.">
        <title>Enrichment and characterization of a nitric oxide-reducing microbial community in a continuous bioreactor.</title>
        <authorList>
            <person name="Garrido-Amador P."/>
            <person name="Stortenbeker N."/>
            <person name="Wessels H.J.C.T."/>
            <person name="Speth D.R."/>
            <person name="Garcia-Heredia I."/>
            <person name="Kartal B."/>
        </authorList>
    </citation>
    <scope>NUCLEOTIDE SEQUENCE</scope>
    <source>
        <strain evidence="2">MAG1</strain>
    </source>
</reference>
<sequence>MLAAATVSAFLAACGGEEHKDMKQWMQDAARDMRGRVPPLPEIRPFPIVSYDANDLQEPFSPAKALPEKRAGAGAQPDFDRPKEPLEAYPLESLQMVGVVRRGGAMYALIQAGGMVYQVKAGNHLGQSFGMITAVKEAEVQIKELVQDPSGQTADWIERPATLQLQEGPVEPQKEAKK</sequence>
<dbReference type="Proteomes" id="UP001234916">
    <property type="component" value="Chromosome"/>
</dbReference>
<dbReference type="Gene3D" id="2.30.30.830">
    <property type="match status" value="1"/>
</dbReference>
<feature type="region of interest" description="Disordered" evidence="1">
    <location>
        <begin position="65"/>
        <end position="84"/>
    </location>
</feature>
<dbReference type="EMBL" id="CP107246">
    <property type="protein sequence ID" value="WIM05293.1"/>
    <property type="molecule type" value="Genomic_DNA"/>
</dbReference>
<organism evidence="2">
    <name type="scientific">Candidatus Nitricoxidivorans perseverans</name>
    <dbReference type="NCBI Taxonomy" id="2975601"/>
    <lineage>
        <taxon>Bacteria</taxon>
        <taxon>Pseudomonadati</taxon>
        <taxon>Pseudomonadota</taxon>
        <taxon>Betaproteobacteria</taxon>
        <taxon>Nitrosomonadales</taxon>
        <taxon>Sterolibacteriaceae</taxon>
        <taxon>Candidatus Nitricoxidivorans</taxon>
    </lineage>
</organism>
<evidence type="ECO:0000256" key="1">
    <source>
        <dbReference type="SAM" id="MobiDB-lite"/>
    </source>
</evidence>
<dbReference type="KEGG" id="npv:OHM77_11455"/>